<dbReference type="PROSITE" id="PS51831">
    <property type="entry name" value="HD"/>
    <property type="match status" value="1"/>
</dbReference>
<dbReference type="PANTHER" id="PTHR35795">
    <property type="entry name" value="SLR1885 PROTEIN"/>
    <property type="match status" value="1"/>
</dbReference>
<evidence type="ECO:0000256" key="5">
    <source>
        <dbReference type="ARBA" id="ARBA00023004"/>
    </source>
</evidence>
<dbReference type="Proteomes" id="UP000052258">
    <property type="component" value="Unassembled WGS sequence"/>
</dbReference>
<name>A0A0J8GCY2_9LIST</name>
<dbReference type="Pfam" id="PF01966">
    <property type="entry name" value="HD"/>
    <property type="match status" value="1"/>
</dbReference>
<sequence>MKREEMLEKVRLAMPEKRFIHTLGVEKTAVELAKRYFESEEKASIAAILHDYAKYYDDELSRELIIREKMNPEFLDYNNAIWHAPIGAYLAEHEFGITDNEILNAIRWHTTGTENMSTLDKIIFLADYTEPGRDFPGVEEARKITAASLDKAMLFALSRTIGYLASKEQPIFPDTFSAYNHFAFSIKKEMF</sequence>
<dbReference type="GO" id="GO:0046872">
    <property type="term" value="F:metal ion binding"/>
    <property type="evidence" value="ECO:0007669"/>
    <property type="project" value="UniProtKB-KW"/>
</dbReference>
<comment type="catalytic activity">
    <reaction evidence="6">
        <text>P(1),P(4)-bis(5'-adenosyl) tetraphosphate + H2O = 2 ADP + 2 H(+)</text>
        <dbReference type="Rhea" id="RHEA:24252"/>
        <dbReference type="ChEBI" id="CHEBI:15377"/>
        <dbReference type="ChEBI" id="CHEBI:15378"/>
        <dbReference type="ChEBI" id="CHEBI:58141"/>
        <dbReference type="ChEBI" id="CHEBI:456216"/>
        <dbReference type="EC" id="3.6.1.41"/>
    </reaction>
</comment>
<dbReference type="RefSeq" id="WP_007473362.1">
    <property type="nucleotide sequence ID" value="NZ_KQ130610.1"/>
</dbReference>
<accession>A0A0J8GCY2</accession>
<feature type="domain" description="HD" evidence="7">
    <location>
        <begin position="18"/>
        <end position="132"/>
    </location>
</feature>
<dbReference type="GO" id="GO:0008803">
    <property type="term" value="F:bis(5'-nucleosyl)-tetraphosphatase (symmetrical) activity"/>
    <property type="evidence" value="ECO:0007669"/>
    <property type="project" value="UniProtKB-EC"/>
</dbReference>
<protein>
    <recommendedName>
        <fullName evidence="1">bis(5'-nucleosyl)-tetraphosphatase (symmetrical)</fullName>
        <ecNumber evidence="1">3.6.1.41</ecNumber>
    </recommendedName>
</protein>
<reference evidence="8 9" key="1">
    <citation type="journal article" date="2015" name="Genome Biol. Evol.">
        <title>Comparative Genomics of Listeria Sensu Lato: Genus-Wide Differences in Evolutionary Dynamics and the Progressive Gain of Complex, Potentially Pathogenicity-Related Traits through Lateral Gene Transfer.</title>
        <authorList>
            <person name="Chiara M."/>
            <person name="Caruso M."/>
            <person name="D'Erchia A.M."/>
            <person name="Manzari C."/>
            <person name="Fraccalvieri R."/>
            <person name="Goffredo E."/>
            <person name="Latorre L."/>
            <person name="Miccolupo A."/>
            <person name="Padalino I."/>
            <person name="Santagada G."/>
            <person name="Chiocco D."/>
            <person name="Pesole G."/>
            <person name="Horner D.S."/>
            <person name="Parisi A."/>
        </authorList>
    </citation>
    <scope>NUCLEOTIDE SEQUENCE [LARGE SCALE GENOMIC DNA]</scope>
    <source>
        <strain evidence="8 9">1991</strain>
    </source>
</reference>
<dbReference type="PATRIC" id="fig|1430899.3.peg.659"/>
<evidence type="ECO:0000259" key="7">
    <source>
        <dbReference type="PROSITE" id="PS51831"/>
    </source>
</evidence>
<comment type="caution">
    <text evidence="8">The sequence shown here is derived from an EMBL/GenBank/DDBJ whole genome shotgun (WGS) entry which is preliminary data.</text>
</comment>
<evidence type="ECO:0000313" key="8">
    <source>
        <dbReference type="EMBL" id="KMT60507.1"/>
    </source>
</evidence>
<evidence type="ECO:0000313" key="9">
    <source>
        <dbReference type="Proteomes" id="UP000052258"/>
    </source>
</evidence>
<dbReference type="PANTHER" id="PTHR35795:SF1">
    <property type="entry name" value="BIS(5'-NUCLEOSYL)-TETRAPHOSPHATASE, SYMMETRICAL"/>
    <property type="match status" value="1"/>
</dbReference>
<dbReference type="OrthoDB" id="9782134at2"/>
<dbReference type="EMBL" id="AZHO01000007">
    <property type="protein sequence ID" value="KMT60507.1"/>
    <property type="molecule type" value="Genomic_DNA"/>
</dbReference>
<dbReference type="Gene3D" id="1.10.3210.10">
    <property type="entry name" value="Hypothetical protein af1432"/>
    <property type="match status" value="1"/>
</dbReference>
<organism evidence="8 9">
    <name type="scientific">Listeria fleischmannii 1991</name>
    <dbReference type="NCBI Taxonomy" id="1430899"/>
    <lineage>
        <taxon>Bacteria</taxon>
        <taxon>Bacillati</taxon>
        <taxon>Bacillota</taxon>
        <taxon>Bacilli</taxon>
        <taxon>Bacillales</taxon>
        <taxon>Listeriaceae</taxon>
        <taxon>Listeria</taxon>
    </lineage>
</organism>
<evidence type="ECO:0000256" key="2">
    <source>
        <dbReference type="ARBA" id="ARBA00022723"/>
    </source>
</evidence>
<dbReference type="CDD" id="cd00077">
    <property type="entry name" value="HDc"/>
    <property type="match status" value="1"/>
</dbReference>
<keyword evidence="2" id="KW-0479">Metal-binding</keyword>
<evidence type="ECO:0000256" key="4">
    <source>
        <dbReference type="ARBA" id="ARBA00022801"/>
    </source>
</evidence>
<evidence type="ECO:0000256" key="6">
    <source>
        <dbReference type="ARBA" id="ARBA00049417"/>
    </source>
</evidence>
<dbReference type="InterPro" id="IPR003607">
    <property type="entry name" value="HD/PDEase_dom"/>
</dbReference>
<evidence type="ECO:0000256" key="3">
    <source>
        <dbReference type="ARBA" id="ARBA00022741"/>
    </source>
</evidence>
<dbReference type="SUPFAM" id="SSF109604">
    <property type="entry name" value="HD-domain/PDEase-like"/>
    <property type="match status" value="1"/>
</dbReference>
<dbReference type="EC" id="3.6.1.41" evidence="1"/>
<keyword evidence="4" id="KW-0378">Hydrolase</keyword>
<keyword evidence="3" id="KW-0547">Nucleotide-binding</keyword>
<dbReference type="SMART" id="SM00471">
    <property type="entry name" value="HDc"/>
    <property type="match status" value="1"/>
</dbReference>
<gene>
    <name evidence="8" type="ORF">X560_0635</name>
</gene>
<dbReference type="AlphaFoldDB" id="A0A0J8GCY2"/>
<proteinExistence type="predicted"/>
<evidence type="ECO:0000256" key="1">
    <source>
        <dbReference type="ARBA" id="ARBA00012506"/>
    </source>
</evidence>
<dbReference type="InterPro" id="IPR051094">
    <property type="entry name" value="Diverse_Catalytic_Enzymes"/>
</dbReference>
<dbReference type="InterPro" id="IPR005249">
    <property type="entry name" value="YqeK"/>
</dbReference>
<keyword evidence="5" id="KW-0408">Iron</keyword>
<dbReference type="InterPro" id="IPR006674">
    <property type="entry name" value="HD_domain"/>
</dbReference>
<dbReference type="NCBIfam" id="TIGR00488">
    <property type="entry name" value="bis(5'-nucleosyl)-tetraphosphatase (symmetrical) YqeK"/>
    <property type="match status" value="1"/>
</dbReference>
<keyword evidence="9" id="KW-1185">Reference proteome</keyword>
<dbReference type="GO" id="GO:0000166">
    <property type="term" value="F:nucleotide binding"/>
    <property type="evidence" value="ECO:0007669"/>
    <property type="project" value="UniProtKB-KW"/>
</dbReference>